<reference evidence="1" key="1">
    <citation type="submission" date="2018-05" db="EMBL/GenBank/DDBJ databases">
        <authorList>
            <person name="Lanie J.A."/>
            <person name="Ng W.-L."/>
            <person name="Kazmierczak K.M."/>
            <person name="Andrzejewski T.M."/>
            <person name="Davidsen T.M."/>
            <person name="Wayne K.J."/>
            <person name="Tettelin H."/>
            <person name="Glass J.I."/>
            <person name="Rusch D."/>
            <person name="Podicherti R."/>
            <person name="Tsui H.-C.T."/>
            <person name="Winkler M.E."/>
        </authorList>
    </citation>
    <scope>NUCLEOTIDE SEQUENCE</scope>
</reference>
<protein>
    <submittedName>
        <fullName evidence="1">Uncharacterized protein</fullName>
    </submittedName>
</protein>
<name>A0A382JHF5_9ZZZZ</name>
<evidence type="ECO:0000313" key="1">
    <source>
        <dbReference type="EMBL" id="SVC10792.1"/>
    </source>
</evidence>
<dbReference type="AlphaFoldDB" id="A0A382JHF5"/>
<accession>A0A382JHF5</accession>
<gene>
    <name evidence="1" type="ORF">METZ01_LOCUS263646</name>
</gene>
<proteinExistence type="predicted"/>
<dbReference type="EMBL" id="UINC01074000">
    <property type="protein sequence ID" value="SVC10792.1"/>
    <property type="molecule type" value="Genomic_DNA"/>
</dbReference>
<sequence length="24" mass="2954">EKSSKWCAHRRIRTSQRWVGNRLV</sequence>
<feature type="non-terminal residue" evidence="1">
    <location>
        <position position="24"/>
    </location>
</feature>
<organism evidence="1">
    <name type="scientific">marine metagenome</name>
    <dbReference type="NCBI Taxonomy" id="408172"/>
    <lineage>
        <taxon>unclassified sequences</taxon>
        <taxon>metagenomes</taxon>
        <taxon>ecological metagenomes</taxon>
    </lineage>
</organism>
<feature type="non-terminal residue" evidence="1">
    <location>
        <position position="1"/>
    </location>
</feature>